<dbReference type="InParanoid" id="F6WBB7"/>
<dbReference type="InterPro" id="IPR053015">
    <property type="entry name" value="PH_domain-containing_M2"/>
</dbReference>
<dbReference type="Gene3D" id="1.20.58.900">
    <property type="match status" value="1"/>
</dbReference>
<dbReference type="HOGENOM" id="CLU_817695_0_0_1"/>
<dbReference type="Ensembl" id="ENSCINT00000002201.3">
    <property type="protein sequence ID" value="ENSCINP00000002201.3"/>
    <property type="gene ID" value="ENSCING00000001167.3"/>
</dbReference>
<dbReference type="PROSITE" id="PS50826">
    <property type="entry name" value="RUN"/>
    <property type="match status" value="1"/>
</dbReference>
<dbReference type="AlphaFoldDB" id="F6WBB7"/>
<dbReference type="SMART" id="SM00593">
    <property type="entry name" value="RUN"/>
    <property type="match status" value="1"/>
</dbReference>
<feature type="domain" description="RUN" evidence="1">
    <location>
        <begin position="37"/>
        <end position="158"/>
    </location>
</feature>
<dbReference type="SUPFAM" id="SSF140741">
    <property type="entry name" value="RUN domain-like"/>
    <property type="match status" value="1"/>
</dbReference>
<dbReference type="InterPro" id="IPR047327">
    <property type="entry name" value="RUN_PLEKHM2"/>
</dbReference>
<sequence>MSNTGDIYLEELSVAIKSLQVESLLQLNKDSSPITFANNQKTLNYFCSSLDKIFLHGLRAKEQGYWHFVRRFCRKDTINHIQNLKHVLTNIGRGRAWLFVALNESHLEGFLNSFQHNPSIVDEYYLSHAILSTPQLLLLQSLMCGLEHVNFSIEPDVHYLDIPVFPVVITHPAITPPTQSDCTVRSKGKPELSHQNSNLGSAVVINPDALVNAASKGTELAAKALRGVFGNNQLRTREVVLGDEMPEVAYYELPKALQDVACFDSIAEQQGTELTCMGITVKENTICKSCSFDLNRCQCGSSSKKMNQRTHIDSDILIDDGPIRVTRQLSTRKKHSFKHT</sequence>
<keyword evidence="3" id="KW-1185">Reference proteome</keyword>
<reference evidence="2" key="2">
    <citation type="journal article" date="2008" name="Genome Biol.">
        <title>Improved genome assembly and evidence-based global gene model set for the chordate Ciona intestinalis: new insight into intron and operon populations.</title>
        <authorList>
            <person name="Satou Y."/>
            <person name="Mineta K."/>
            <person name="Ogasawara M."/>
            <person name="Sasakura Y."/>
            <person name="Shoguchi E."/>
            <person name="Ueno K."/>
            <person name="Yamada L."/>
            <person name="Matsumoto J."/>
            <person name="Wasserscheid J."/>
            <person name="Dewar K."/>
            <person name="Wiley G.B."/>
            <person name="Macmil S.L."/>
            <person name="Roe B.A."/>
            <person name="Zeller R.W."/>
            <person name="Hastings K.E."/>
            <person name="Lemaire P."/>
            <person name="Lindquist E."/>
            <person name="Endo T."/>
            <person name="Hotta K."/>
            <person name="Inaba K."/>
        </authorList>
    </citation>
    <scope>NUCLEOTIDE SEQUENCE [LARGE SCALE GENOMIC DNA]</scope>
    <source>
        <strain evidence="2">wild type</strain>
    </source>
</reference>
<evidence type="ECO:0000313" key="2">
    <source>
        <dbReference type="Ensembl" id="ENSCINP00000002201.3"/>
    </source>
</evidence>
<reference evidence="2" key="4">
    <citation type="submission" date="2025-09" db="UniProtKB">
        <authorList>
            <consortium name="Ensembl"/>
        </authorList>
    </citation>
    <scope>IDENTIFICATION</scope>
</reference>
<dbReference type="InterPro" id="IPR037213">
    <property type="entry name" value="Run_dom_sf"/>
</dbReference>
<reference evidence="3" key="1">
    <citation type="journal article" date="2002" name="Science">
        <title>The draft genome of Ciona intestinalis: insights into chordate and vertebrate origins.</title>
        <authorList>
            <person name="Dehal P."/>
            <person name="Satou Y."/>
            <person name="Campbell R.K."/>
            <person name="Chapman J."/>
            <person name="Degnan B."/>
            <person name="De Tomaso A."/>
            <person name="Davidson B."/>
            <person name="Di Gregorio A."/>
            <person name="Gelpke M."/>
            <person name="Goodstein D.M."/>
            <person name="Harafuji N."/>
            <person name="Hastings K.E."/>
            <person name="Ho I."/>
            <person name="Hotta K."/>
            <person name="Huang W."/>
            <person name="Kawashima T."/>
            <person name="Lemaire P."/>
            <person name="Martinez D."/>
            <person name="Meinertzhagen I.A."/>
            <person name="Necula S."/>
            <person name="Nonaka M."/>
            <person name="Putnam N."/>
            <person name="Rash S."/>
            <person name="Saiga H."/>
            <person name="Satake M."/>
            <person name="Terry A."/>
            <person name="Yamada L."/>
            <person name="Wang H.G."/>
            <person name="Awazu S."/>
            <person name="Azumi K."/>
            <person name="Boore J."/>
            <person name="Branno M."/>
            <person name="Chin-Bow S."/>
            <person name="DeSantis R."/>
            <person name="Doyle S."/>
            <person name="Francino P."/>
            <person name="Keys D.N."/>
            <person name="Haga S."/>
            <person name="Hayashi H."/>
            <person name="Hino K."/>
            <person name="Imai K.S."/>
            <person name="Inaba K."/>
            <person name="Kano S."/>
            <person name="Kobayashi K."/>
            <person name="Kobayashi M."/>
            <person name="Lee B.I."/>
            <person name="Makabe K.W."/>
            <person name="Manohar C."/>
            <person name="Matassi G."/>
            <person name="Medina M."/>
            <person name="Mochizuki Y."/>
            <person name="Mount S."/>
            <person name="Morishita T."/>
            <person name="Miura S."/>
            <person name="Nakayama A."/>
            <person name="Nishizaka S."/>
            <person name="Nomoto H."/>
            <person name="Ohta F."/>
            <person name="Oishi K."/>
            <person name="Rigoutsos I."/>
            <person name="Sano M."/>
            <person name="Sasaki A."/>
            <person name="Sasakura Y."/>
            <person name="Shoguchi E."/>
            <person name="Shin-i T."/>
            <person name="Spagnuolo A."/>
            <person name="Stainier D."/>
            <person name="Suzuki M.M."/>
            <person name="Tassy O."/>
            <person name="Takatori N."/>
            <person name="Tokuoka M."/>
            <person name="Yagi K."/>
            <person name="Yoshizaki F."/>
            <person name="Wada S."/>
            <person name="Zhang C."/>
            <person name="Hyatt P.D."/>
            <person name="Larimer F."/>
            <person name="Detter C."/>
            <person name="Doggett N."/>
            <person name="Glavina T."/>
            <person name="Hawkins T."/>
            <person name="Richardson P."/>
            <person name="Lucas S."/>
            <person name="Kohara Y."/>
            <person name="Levine M."/>
            <person name="Satoh N."/>
            <person name="Rokhsar D.S."/>
        </authorList>
    </citation>
    <scope>NUCLEOTIDE SEQUENCE [LARGE SCALE GENOMIC DNA]</scope>
</reference>
<dbReference type="InterPro" id="IPR004012">
    <property type="entry name" value="Run_dom"/>
</dbReference>
<reference evidence="2" key="3">
    <citation type="submission" date="2025-08" db="UniProtKB">
        <authorList>
            <consortium name="Ensembl"/>
        </authorList>
    </citation>
    <scope>IDENTIFICATION</scope>
</reference>
<dbReference type="EMBL" id="EAAA01000355">
    <property type="status" value="NOT_ANNOTATED_CDS"/>
    <property type="molecule type" value="Genomic_DNA"/>
</dbReference>
<dbReference type="STRING" id="7719.ENSCINP00000002201"/>
<dbReference type="GeneTree" id="ENSGT00940000172124"/>
<dbReference type="PANTHER" id="PTHR46556:SF1">
    <property type="entry name" value="PLECKSTRIN HOMOLOGY DOMAIN-CONTAINING FAMILY M MEMBER 2"/>
    <property type="match status" value="1"/>
</dbReference>
<accession>F6WBB7</accession>
<dbReference type="Proteomes" id="UP000008144">
    <property type="component" value="Chromosome 1"/>
</dbReference>
<organism evidence="2 3">
    <name type="scientific">Ciona intestinalis</name>
    <name type="common">Transparent sea squirt</name>
    <name type="synonym">Ascidia intestinalis</name>
    <dbReference type="NCBI Taxonomy" id="7719"/>
    <lineage>
        <taxon>Eukaryota</taxon>
        <taxon>Metazoa</taxon>
        <taxon>Chordata</taxon>
        <taxon>Tunicata</taxon>
        <taxon>Ascidiacea</taxon>
        <taxon>Phlebobranchia</taxon>
        <taxon>Cionidae</taxon>
        <taxon>Ciona</taxon>
    </lineage>
</organism>
<proteinExistence type="predicted"/>
<dbReference type="PANTHER" id="PTHR46556">
    <property type="entry name" value="PLECKSTRIN HOMOLOGY DOMAIN-CONTAINING FAMILY M MEMBER 2"/>
    <property type="match status" value="1"/>
</dbReference>
<name>F6WBB7_CIOIN</name>
<dbReference type="Pfam" id="PF02759">
    <property type="entry name" value="RUN"/>
    <property type="match status" value="1"/>
</dbReference>
<protein>
    <recommendedName>
        <fullName evidence="1">RUN domain-containing protein</fullName>
    </recommendedName>
</protein>
<dbReference type="CDD" id="cd17680">
    <property type="entry name" value="RUN_PLEKHM2"/>
    <property type="match status" value="1"/>
</dbReference>
<evidence type="ECO:0000259" key="1">
    <source>
        <dbReference type="PROSITE" id="PS50826"/>
    </source>
</evidence>
<evidence type="ECO:0000313" key="3">
    <source>
        <dbReference type="Proteomes" id="UP000008144"/>
    </source>
</evidence>